<dbReference type="HAMAP" id="MF_00434">
    <property type="entry name" value="Pterin_4_alpha"/>
    <property type="match status" value="1"/>
</dbReference>
<dbReference type="EMBL" id="MHLO01000020">
    <property type="protein sequence ID" value="OGZ12356.1"/>
    <property type="molecule type" value="Genomic_DNA"/>
</dbReference>
<dbReference type="SUPFAM" id="SSF55248">
    <property type="entry name" value="PCD-like"/>
    <property type="match status" value="1"/>
</dbReference>
<comment type="catalytic activity">
    <reaction evidence="1 4">
        <text>(4aS,6R)-4a-hydroxy-L-erythro-5,6,7,8-tetrahydrobiopterin = (6R)-L-erythro-6,7-dihydrobiopterin + H2O</text>
        <dbReference type="Rhea" id="RHEA:11920"/>
        <dbReference type="ChEBI" id="CHEBI:15377"/>
        <dbReference type="ChEBI" id="CHEBI:15642"/>
        <dbReference type="ChEBI" id="CHEBI:43120"/>
        <dbReference type="EC" id="4.2.1.96"/>
    </reaction>
</comment>
<dbReference type="InterPro" id="IPR036428">
    <property type="entry name" value="PCD_sf"/>
</dbReference>
<proteinExistence type="inferred from homology"/>
<evidence type="ECO:0000313" key="6">
    <source>
        <dbReference type="Proteomes" id="UP000178636"/>
    </source>
</evidence>
<protein>
    <recommendedName>
        <fullName evidence="4">Putative pterin-4-alpha-carbinolamine dehydratase</fullName>
        <shortName evidence="4">PHS</shortName>
        <ecNumber evidence="4">4.2.1.96</ecNumber>
    </recommendedName>
    <alternativeName>
        <fullName evidence="4">4-alpha-hydroxy-tetrahydropterin dehydratase</fullName>
    </alternativeName>
    <alternativeName>
        <fullName evidence="4">Pterin carbinolamine dehydratase</fullName>
        <shortName evidence="4">PCD</shortName>
    </alternativeName>
</protein>
<dbReference type="GO" id="GO:0008124">
    <property type="term" value="F:4-alpha-hydroxytetrahydrobiopterin dehydratase activity"/>
    <property type="evidence" value="ECO:0007669"/>
    <property type="project" value="UniProtKB-UniRule"/>
</dbReference>
<evidence type="ECO:0000256" key="1">
    <source>
        <dbReference type="ARBA" id="ARBA00001554"/>
    </source>
</evidence>
<dbReference type="Proteomes" id="UP000178636">
    <property type="component" value="Unassembled WGS sequence"/>
</dbReference>
<organism evidence="5 6">
    <name type="scientific">Candidatus Lloydbacteria bacterium RIFCSPHIGHO2_02_FULL_54_17</name>
    <dbReference type="NCBI Taxonomy" id="1798664"/>
    <lineage>
        <taxon>Bacteria</taxon>
        <taxon>Candidatus Lloydiibacteriota</taxon>
    </lineage>
</organism>
<comment type="similarity">
    <text evidence="2 4">Belongs to the pterin-4-alpha-carbinolamine dehydratase family.</text>
</comment>
<dbReference type="CDD" id="cd00913">
    <property type="entry name" value="PCD_DCoH_subfamily_a"/>
    <property type="match status" value="1"/>
</dbReference>
<reference evidence="5 6" key="1">
    <citation type="journal article" date="2016" name="Nat. Commun.">
        <title>Thousands of microbial genomes shed light on interconnected biogeochemical processes in an aquifer system.</title>
        <authorList>
            <person name="Anantharaman K."/>
            <person name="Brown C.T."/>
            <person name="Hug L.A."/>
            <person name="Sharon I."/>
            <person name="Castelle C.J."/>
            <person name="Probst A.J."/>
            <person name="Thomas B.C."/>
            <person name="Singh A."/>
            <person name="Wilkins M.J."/>
            <person name="Karaoz U."/>
            <person name="Brodie E.L."/>
            <person name="Williams K.H."/>
            <person name="Hubbard S.S."/>
            <person name="Banfield J.F."/>
        </authorList>
    </citation>
    <scope>NUCLEOTIDE SEQUENCE [LARGE SCALE GENOMIC DNA]</scope>
</reference>
<dbReference type="PANTHER" id="PTHR12599">
    <property type="entry name" value="PTERIN-4-ALPHA-CARBINOLAMINE DEHYDRATASE"/>
    <property type="match status" value="1"/>
</dbReference>
<dbReference type="EC" id="4.2.1.96" evidence="4"/>
<dbReference type="InterPro" id="IPR001533">
    <property type="entry name" value="Pterin_deHydtase"/>
</dbReference>
<dbReference type="NCBIfam" id="NF002017">
    <property type="entry name" value="PRK00823.1-2"/>
    <property type="match status" value="1"/>
</dbReference>
<dbReference type="Pfam" id="PF01329">
    <property type="entry name" value="Pterin_4a"/>
    <property type="match status" value="1"/>
</dbReference>
<evidence type="ECO:0000256" key="2">
    <source>
        <dbReference type="ARBA" id="ARBA00006472"/>
    </source>
</evidence>
<dbReference type="STRING" id="1798664.A3C93_03480"/>
<dbReference type="Gene3D" id="3.30.1360.20">
    <property type="entry name" value="Transcriptional coactivator/pterin dehydratase"/>
    <property type="match status" value="1"/>
</dbReference>
<comment type="caution">
    <text evidence="5">The sequence shown here is derived from an EMBL/GenBank/DDBJ whole genome shotgun (WGS) entry which is preliminary data.</text>
</comment>
<gene>
    <name evidence="5" type="ORF">A3C93_03480</name>
</gene>
<evidence type="ECO:0000313" key="5">
    <source>
        <dbReference type="EMBL" id="OGZ12356.1"/>
    </source>
</evidence>
<sequence length="108" mass="11756">MVQGEHCVPCEGGVAPLSKKDAEETMKHVPGWVLNDSGKQISRDFIFKDFKEAMVFVNKVADIAEGEGHHPDIAISWNKVKLGLSTHAIGGLSTNDFILAAKINVLQK</sequence>
<dbReference type="PANTHER" id="PTHR12599:SF0">
    <property type="entry name" value="PTERIN-4-ALPHA-CARBINOLAMINE DEHYDRATASE"/>
    <property type="match status" value="1"/>
</dbReference>
<keyword evidence="3 4" id="KW-0456">Lyase</keyword>
<name>A0A1G2DFK6_9BACT</name>
<dbReference type="GO" id="GO:0006729">
    <property type="term" value="P:tetrahydrobiopterin biosynthetic process"/>
    <property type="evidence" value="ECO:0007669"/>
    <property type="project" value="InterPro"/>
</dbReference>
<evidence type="ECO:0000256" key="4">
    <source>
        <dbReference type="HAMAP-Rule" id="MF_00434"/>
    </source>
</evidence>
<evidence type="ECO:0000256" key="3">
    <source>
        <dbReference type="ARBA" id="ARBA00023239"/>
    </source>
</evidence>
<dbReference type="AlphaFoldDB" id="A0A1G2DFK6"/>
<accession>A0A1G2DFK6</accession>